<evidence type="ECO:0000313" key="2">
    <source>
        <dbReference type="Proteomes" id="UP000256257"/>
    </source>
</evidence>
<protein>
    <submittedName>
        <fullName evidence="1">Uncharacterized protein</fullName>
    </submittedName>
</protein>
<reference evidence="1 2" key="1">
    <citation type="submission" date="2018-06" db="EMBL/GenBank/DDBJ databases">
        <title>Novel Chryseobacterium species.</title>
        <authorList>
            <person name="Newman J."/>
            <person name="Hugo C."/>
            <person name="Oosthuizen L."/>
            <person name="Charimba G."/>
        </authorList>
    </citation>
    <scope>NUCLEOTIDE SEQUENCE [LARGE SCALE GENOMIC DNA]</scope>
    <source>
        <strain evidence="1 2">7_F195</strain>
    </source>
</reference>
<sequence>MPLFWEGIIDFQLLSFINVSSGLLRIRCIVQIKKKYYDTTKSNNLHIGLRLLNLFKLESLKYV</sequence>
<gene>
    <name evidence="1" type="ORF">DRF67_11230</name>
</gene>
<dbReference type="Proteomes" id="UP000256257">
    <property type="component" value="Unassembled WGS sequence"/>
</dbReference>
<evidence type="ECO:0000313" key="1">
    <source>
        <dbReference type="EMBL" id="REC47191.1"/>
    </source>
</evidence>
<accession>A0A3D9B0Q8</accession>
<keyword evidence="2" id="KW-1185">Reference proteome</keyword>
<name>A0A3D9B0Q8_9FLAO</name>
<organism evidence="1 2">
    <name type="scientific">Chryseobacterium pennipullorum</name>
    <dbReference type="NCBI Taxonomy" id="2258963"/>
    <lineage>
        <taxon>Bacteria</taxon>
        <taxon>Pseudomonadati</taxon>
        <taxon>Bacteroidota</taxon>
        <taxon>Flavobacteriia</taxon>
        <taxon>Flavobacteriales</taxon>
        <taxon>Weeksellaceae</taxon>
        <taxon>Chryseobacterium group</taxon>
        <taxon>Chryseobacterium</taxon>
    </lineage>
</organism>
<proteinExistence type="predicted"/>
<dbReference type="EMBL" id="QNVV01000009">
    <property type="protein sequence ID" value="REC47191.1"/>
    <property type="molecule type" value="Genomic_DNA"/>
</dbReference>
<comment type="caution">
    <text evidence="1">The sequence shown here is derived from an EMBL/GenBank/DDBJ whole genome shotgun (WGS) entry which is preliminary data.</text>
</comment>
<dbReference type="AlphaFoldDB" id="A0A3D9B0Q8"/>